<comment type="caution">
    <text evidence="1">The sequence shown here is derived from an EMBL/GenBank/DDBJ whole genome shotgun (WGS) entry which is preliminary data.</text>
</comment>
<evidence type="ECO:0000313" key="3">
    <source>
        <dbReference type="Proteomes" id="UP000663891"/>
    </source>
</evidence>
<proteinExistence type="predicted"/>
<evidence type="ECO:0000313" key="1">
    <source>
        <dbReference type="EMBL" id="CAF1079797.1"/>
    </source>
</evidence>
<name>A0A814MHG3_9BILA</name>
<dbReference type="Proteomes" id="UP000663881">
    <property type="component" value="Unassembled WGS sequence"/>
</dbReference>
<dbReference type="AlphaFoldDB" id="A0A814MHG3"/>
<gene>
    <name evidence="2" type="ORF">OKA104_LOCUS34798</name>
    <name evidence="1" type="ORF">VCS650_LOCUS18947</name>
</gene>
<reference evidence="1" key="1">
    <citation type="submission" date="2021-02" db="EMBL/GenBank/DDBJ databases">
        <authorList>
            <person name="Nowell W R."/>
        </authorList>
    </citation>
    <scope>NUCLEOTIDE SEQUENCE</scope>
</reference>
<dbReference type="EMBL" id="CAJOAY010004837">
    <property type="protein sequence ID" value="CAF4084992.1"/>
    <property type="molecule type" value="Genomic_DNA"/>
</dbReference>
<sequence length="393" mass="46743">MLTRRLSETLKHLHITLNDFVDDFDLRLPRKDQLVPMKELQTFTLIKSYSWKLKNELILIDLLTNAAIMPMLRQINLSITLNINELYCLKQCSIFNDYRCIDVHFVLYIDVFDPTFQLKDLIPHGSLSYPRKIMGSMLMFNYWYDIGYSTSTRLNQRSPYKFDCRWMWYTLPWSFEKFFQKPIIHEYNHKRKLYTLPSSSNIIIPPNILTLNEQVNISSLPKFYPFGSKVLQNNNNNQSSYYHTDTTILITIPADRIIVIDCLERITNFIYTSDLRSIHIILNFSQTFTTINWKLLRVFSFLPLLKSFRITICNFESILEDEHCQLIAERVPKLTDFVFCFRRDSGPIDDHNDQFNIHQKSILNLYHHISILIRDQQHKILIETDGCGLMIWL</sequence>
<dbReference type="EMBL" id="CAJNON010000185">
    <property type="protein sequence ID" value="CAF1079797.1"/>
    <property type="molecule type" value="Genomic_DNA"/>
</dbReference>
<evidence type="ECO:0000313" key="2">
    <source>
        <dbReference type="EMBL" id="CAF4084992.1"/>
    </source>
</evidence>
<protein>
    <submittedName>
        <fullName evidence="1">Uncharacterized protein</fullName>
    </submittedName>
</protein>
<dbReference type="Proteomes" id="UP000663891">
    <property type="component" value="Unassembled WGS sequence"/>
</dbReference>
<dbReference type="OrthoDB" id="10388588at2759"/>
<organism evidence="1 3">
    <name type="scientific">Adineta steineri</name>
    <dbReference type="NCBI Taxonomy" id="433720"/>
    <lineage>
        <taxon>Eukaryota</taxon>
        <taxon>Metazoa</taxon>
        <taxon>Spiralia</taxon>
        <taxon>Gnathifera</taxon>
        <taxon>Rotifera</taxon>
        <taxon>Eurotatoria</taxon>
        <taxon>Bdelloidea</taxon>
        <taxon>Adinetida</taxon>
        <taxon>Adinetidae</taxon>
        <taxon>Adineta</taxon>
    </lineage>
</organism>
<accession>A0A814MHG3</accession>